<accession>A0A1M2W7C9</accession>
<keyword evidence="2" id="KW-1185">Reference proteome</keyword>
<sequence>MALSRKNLICHCQMGQARSGSRRVPAVSWVGSSFECTHRTVSAARAWTLRWARTLNANLARVLDHGHGPASRASPVPLPRSTHTLALLALEHEREDHED</sequence>
<proteinExistence type="predicted"/>
<name>A0A1M2W7C9_TRAPU</name>
<reference evidence="1 2" key="1">
    <citation type="submission" date="2016-10" db="EMBL/GenBank/DDBJ databases">
        <title>Genome sequence of the basidiomycete white-rot fungus Trametes pubescens.</title>
        <authorList>
            <person name="Makela M.R."/>
            <person name="Granchi Z."/>
            <person name="Peng M."/>
            <person name="De Vries R.P."/>
            <person name="Grigoriev I."/>
            <person name="Riley R."/>
            <person name="Hilden K."/>
        </authorList>
    </citation>
    <scope>NUCLEOTIDE SEQUENCE [LARGE SCALE GENOMIC DNA]</scope>
    <source>
        <strain evidence="1 2">FBCC735</strain>
    </source>
</reference>
<evidence type="ECO:0000313" key="1">
    <source>
        <dbReference type="EMBL" id="OJT15767.1"/>
    </source>
</evidence>
<dbReference type="AlphaFoldDB" id="A0A1M2W7C9"/>
<dbReference type="OrthoDB" id="10562431at2759"/>
<evidence type="ECO:0000313" key="2">
    <source>
        <dbReference type="Proteomes" id="UP000184267"/>
    </source>
</evidence>
<organism evidence="1 2">
    <name type="scientific">Trametes pubescens</name>
    <name type="common">White-rot fungus</name>
    <dbReference type="NCBI Taxonomy" id="154538"/>
    <lineage>
        <taxon>Eukaryota</taxon>
        <taxon>Fungi</taxon>
        <taxon>Dikarya</taxon>
        <taxon>Basidiomycota</taxon>
        <taxon>Agaricomycotina</taxon>
        <taxon>Agaricomycetes</taxon>
        <taxon>Polyporales</taxon>
        <taxon>Polyporaceae</taxon>
        <taxon>Trametes</taxon>
    </lineage>
</organism>
<gene>
    <name evidence="1" type="ORF">TRAPUB_4315</name>
</gene>
<comment type="caution">
    <text evidence="1">The sequence shown here is derived from an EMBL/GenBank/DDBJ whole genome shotgun (WGS) entry which is preliminary data.</text>
</comment>
<dbReference type="EMBL" id="MNAD01000136">
    <property type="protein sequence ID" value="OJT15767.1"/>
    <property type="molecule type" value="Genomic_DNA"/>
</dbReference>
<dbReference type="Proteomes" id="UP000184267">
    <property type="component" value="Unassembled WGS sequence"/>
</dbReference>
<protein>
    <submittedName>
        <fullName evidence="1">Uncharacterized protein</fullName>
    </submittedName>
</protein>